<sequence length="42" mass="5060">MVRPCRNFALMGRWRVPQCSQLSEQLFDLFLLRTKLTCALMW</sequence>
<name>A0A0A9GLS7_ARUDO</name>
<proteinExistence type="predicted"/>
<reference evidence="1" key="2">
    <citation type="journal article" date="2015" name="Data Brief">
        <title>Shoot transcriptome of the giant reed, Arundo donax.</title>
        <authorList>
            <person name="Barrero R.A."/>
            <person name="Guerrero F.D."/>
            <person name="Moolhuijzen P."/>
            <person name="Goolsby J.A."/>
            <person name="Tidwell J."/>
            <person name="Bellgard S.E."/>
            <person name="Bellgard M.I."/>
        </authorList>
    </citation>
    <scope>NUCLEOTIDE SEQUENCE</scope>
    <source>
        <tissue evidence="1">Shoot tissue taken approximately 20 cm above the soil surface</tissue>
    </source>
</reference>
<accession>A0A0A9GLS7</accession>
<dbReference type="EMBL" id="GBRH01174390">
    <property type="protein sequence ID" value="JAE23506.1"/>
    <property type="molecule type" value="Transcribed_RNA"/>
</dbReference>
<dbReference type="AlphaFoldDB" id="A0A0A9GLS7"/>
<protein>
    <submittedName>
        <fullName evidence="1">Uncharacterized protein</fullName>
    </submittedName>
</protein>
<reference evidence="1" key="1">
    <citation type="submission" date="2014-09" db="EMBL/GenBank/DDBJ databases">
        <authorList>
            <person name="Magalhaes I.L.F."/>
            <person name="Oliveira U."/>
            <person name="Santos F.R."/>
            <person name="Vidigal T.H.D.A."/>
            <person name="Brescovit A.D."/>
            <person name="Santos A.J."/>
        </authorList>
    </citation>
    <scope>NUCLEOTIDE SEQUENCE</scope>
    <source>
        <tissue evidence="1">Shoot tissue taken approximately 20 cm above the soil surface</tissue>
    </source>
</reference>
<organism evidence="1">
    <name type="scientific">Arundo donax</name>
    <name type="common">Giant reed</name>
    <name type="synonym">Donax arundinaceus</name>
    <dbReference type="NCBI Taxonomy" id="35708"/>
    <lineage>
        <taxon>Eukaryota</taxon>
        <taxon>Viridiplantae</taxon>
        <taxon>Streptophyta</taxon>
        <taxon>Embryophyta</taxon>
        <taxon>Tracheophyta</taxon>
        <taxon>Spermatophyta</taxon>
        <taxon>Magnoliopsida</taxon>
        <taxon>Liliopsida</taxon>
        <taxon>Poales</taxon>
        <taxon>Poaceae</taxon>
        <taxon>PACMAD clade</taxon>
        <taxon>Arundinoideae</taxon>
        <taxon>Arundineae</taxon>
        <taxon>Arundo</taxon>
    </lineage>
</organism>
<evidence type="ECO:0000313" key="1">
    <source>
        <dbReference type="EMBL" id="JAE23506.1"/>
    </source>
</evidence>